<dbReference type="GO" id="GO:0016881">
    <property type="term" value="F:acid-amino acid ligase activity"/>
    <property type="evidence" value="ECO:0007669"/>
    <property type="project" value="TreeGrafter"/>
</dbReference>
<reference evidence="3 4" key="1">
    <citation type="journal article" date="2017" name="Infect. Genet. Evol.">
        <title>Comparative genome analysis of fish pathogen Flavobacterium columnare reveals extensive sequence diversity within the species.</title>
        <authorList>
            <person name="Kayansamruaj P."/>
            <person name="Dong H.T."/>
            <person name="Hirono I."/>
            <person name="Kondo H."/>
            <person name="Senapin S."/>
            <person name="Rodkhum C."/>
        </authorList>
    </citation>
    <scope>NUCLEOTIDE SEQUENCE [LARGE SCALE GENOMIC DNA]</scope>
    <source>
        <strain evidence="3 4">1214</strain>
    </source>
</reference>
<dbReference type="Proteomes" id="UP000198034">
    <property type="component" value="Unassembled WGS sequence"/>
</dbReference>
<evidence type="ECO:0000259" key="2">
    <source>
        <dbReference type="Pfam" id="PF23572"/>
    </source>
</evidence>
<dbReference type="PANTHER" id="PTHR31901:SF9">
    <property type="entry name" value="GH3 DOMAIN-CONTAINING PROTEIN"/>
    <property type="match status" value="1"/>
</dbReference>
<dbReference type="GO" id="GO:0005737">
    <property type="term" value="C:cytoplasm"/>
    <property type="evidence" value="ECO:0007669"/>
    <property type="project" value="TreeGrafter"/>
</dbReference>
<dbReference type="InterPro" id="IPR055377">
    <property type="entry name" value="GH3_M"/>
</dbReference>
<dbReference type="Pfam" id="PF03321">
    <property type="entry name" value="GH3"/>
    <property type="match status" value="1"/>
</dbReference>
<dbReference type="Pfam" id="PF23571">
    <property type="entry name" value="GH3_M"/>
    <property type="match status" value="1"/>
</dbReference>
<dbReference type="EMBL" id="MTCY01000047">
    <property type="protein sequence ID" value="OWP75124.1"/>
    <property type="molecule type" value="Genomic_DNA"/>
</dbReference>
<dbReference type="PANTHER" id="PTHR31901">
    <property type="entry name" value="GH3 DOMAIN-CONTAINING PROTEIN"/>
    <property type="match status" value="1"/>
</dbReference>
<sequence>MSIKSIGARIFASIIHRKTQKWVQNPIATQQKVFKQLLAQAKDTQFGKDHYFDKISNYQEFAIQVPIRDYEALRPYINQVINGKANVLWKGKPLYFAKTSGTTSGAKYIPLTKESMPFHIQAARNAILSYIHETGKAHFVNGKMIFLQGSPILEEKNGIKLGRLSGIVAHFVPQYLQKNRMPSWETNCIEDWEMKVNTVVEETINENMTVISGIPSWVQMYFEKLSQKAKKPVGNIFKNFNLFIYGGVNYEPYRAKFENLIGRKVDSIELFPASEGFFAYQDSQKEKGMLLLLNSGIFYEFIKADDFFSSNPRRYTIGEVELNINYVLIISTNAGLWAYNIGDTVQFTSLNPYRIIVTGRIKHYISAFGEHVIGKEVETALEEAMKDSTITINEFTVAPQINPTEGLPYHEWFIEFENEPLDIENFALKIDQAMRKQNVYYDDLITGNVLKNLVITKVVKNGFQDYMKSIGKLGGQNKLPRLSNDRKIADFFK</sequence>
<feature type="domain" description="GH3 C-terminal" evidence="2">
    <location>
        <begin position="376"/>
        <end position="487"/>
    </location>
</feature>
<organism evidence="3 4">
    <name type="scientific">Flavobacterium columnare</name>
    <dbReference type="NCBI Taxonomy" id="996"/>
    <lineage>
        <taxon>Bacteria</taxon>
        <taxon>Pseudomonadati</taxon>
        <taxon>Bacteroidota</taxon>
        <taxon>Flavobacteriia</taxon>
        <taxon>Flavobacteriales</taxon>
        <taxon>Flavobacteriaceae</taxon>
        <taxon>Flavobacterium</taxon>
    </lineage>
</organism>
<evidence type="ECO:0000259" key="1">
    <source>
        <dbReference type="Pfam" id="PF23571"/>
    </source>
</evidence>
<dbReference type="InterPro" id="IPR055378">
    <property type="entry name" value="GH3_C"/>
</dbReference>
<comment type="caution">
    <text evidence="3">The sequence shown here is derived from an EMBL/GenBank/DDBJ whole genome shotgun (WGS) entry which is preliminary data.</text>
</comment>
<accession>A0A246GAD0</accession>
<proteinExistence type="predicted"/>
<dbReference type="InterPro" id="IPR004993">
    <property type="entry name" value="GH3"/>
</dbReference>
<gene>
    <name evidence="3" type="ORF">BWK62_12665</name>
</gene>
<dbReference type="AlphaFoldDB" id="A0A246GAD0"/>
<protein>
    <recommendedName>
        <fullName evidence="5">GH3 auxin-responsive promoter</fullName>
    </recommendedName>
</protein>
<feature type="domain" description="GH3 middle" evidence="1">
    <location>
        <begin position="291"/>
        <end position="352"/>
    </location>
</feature>
<evidence type="ECO:0008006" key="5">
    <source>
        <dbReference type="Google" id="ProtNLM"/>
    </source>
</evidence>
<dbReference type="Pfam" id="PF23572">
    <property type="entry name" value="GH3_C"/>
    <property type="match status" value="1"/>
</dbReference>
<evidence type="ECO:0000313" key="3">
    <source>
        <dbReference type="EMBL" id="OWP75124.1"/>
    </source>
</evidence>
<name>A0A246GAD0_9FLAO</name>
<dbReference type="OrthoDB" id="5678283at2"/>
<evidence type="ECO:0000313" key="4">
    <source>
        <dbReference type="Proteomes" id="UP000198034"/>
    </source>
</evidence>